<dbReference type="InterPro" id="IPR005036">
    <property type="entry name" value="CBM21_dom"/>
</dbReference>
<feature type="domain" description="Carbohydrate binding module family 25" evidence="2">
    <location>
        <begin position="30"/>
        <end position="126"/>
    </location>
</feature>
<evidence type="ECO:0000256" key="1">
    <source>
        <dbReference type="SAM" id="SignalP"/>
    </source>
</evidence>
<comment type="caution">
    <text evidence="3">The sequence shown here is derived from an EMBL/GenBank/DDBJ whole genome shotgun (WGS) entry which is preliminary data.</text>
</comment>
<sequence>MKKVTSIMFLSVILLLSGSLSANTFAKSPDEKVTCKIVYESWYEPSLYTEAVILHYGVDGWDDVKDVTMACKYGFDENHNYKVWYEADVEANENDTIDYCFHIKYNRGGGDYWDNNEGKDYHIVAQNN</sequence>
<dbReference type="Pfam" id="PF03370">
    <property type="entry name" value="CBM_21"/>
    <property type="match status" value="1"/>
</dbReference>
<dbReference type="RefSeq" id="WP_281818587.1">
    <property type="nucleotide sequence ID" value="NZ_BRLB01000018.1"/>
</dbReference>
<reference evidence="3" key="1">
    <citation type="submission" date="2022-06" db="EMBL/GenBank/DDBJ databases">
        <title>Vallitalea longa sp. nov., an anaerobic bacterium isolated from marine sediment.</title>
        <authorList>
            <person name="Hirano S."/>
            <person name="Terahara T."/>
            <person name="Mori K."/>
            <person name="Hamada M."/>
            <person name="Matsumoto R."/>
            <person name="Kobayashi T."/>
        </authorList>
    </citation>
    <scope>NUCLEOTIDE SEQUENCE</scope>
    <source>
        <strain evidence="3">SH18-1</strain>
    </source>
</reference>
<accession>A0A9W6DHE6</accession>
<evidence type="ECO:0000313" key="3">
    <source>
        <dbReference type="EMBL" id="GKX31487.1"/>
    </source>
</evidence>
<dbReference type="InterPro" id="IPR038175">
    <property type="entry name" value="CBM21_dom_sf"/>
</dbReference>
<dbReference type="InterPro" id="IPR005085">
    <property type="entry name" value="CBM25"/>
</dbReference>
<organism evidence="3 4">
    <name type="scientific">Vallitalea longa</name>
    <dbReference type="NCBI Taxonomy" id="2936439"/>
    <lineage>
        <taxon>Bacteria</taxon>
        <taxon>Bacillati</taxon>
        <taxon>Bacillota</taxon>
        <taxon>Clostridia</taxon>
        <taxon>Lachnospirales</taxon>
        <taxon>Vallitaleaceae</taxon>
        <taxon>Vallitalea</taxon>
    </lineage>
</organism>
<dbReference type="SMART" id="SM01066">
    <property type="entry name" value="CBM_25"/>
    <property type="match status" value="1"/>
</dbReference>
<proteinExistence type="predicted"/>
<feature type="signal peptide" evidence="1">
    <location>
        <begin position="1"/>
        <end position="22"/>
    </location>
</feature>
<dbReference type="GO" id="GO:2001070">
    <property type="term" value="F:starch binding"/>
    <property type="evidence" value="ECO:0007669"/>
    <property type="project" value="InterPro"/>
</dbReference>
<gene>
    <name evidence="3" type="ORF">SH1V18_39670</name>
</gene>
<evidence type="ECO:0000313" key="4">
    <source>
        <dbReference type="Proteomes" id="UP001144256"/>
    </source>
</evidence>
<keyword evidence="4" id="KW-1185">Reference proteome</keyword>
<protein>
    <recommendedName>
        <fullName evidence="2">Carbohydrate binding module family 25 domain-containing protein</fullName>
    </recommendedName>
</protein>
<keyword evidence="1" id="KW-0732">Signal</keyword>
<dbReference type="Gene3D" id="2.60.40.2440">
    <property type="entry name" value="Carbohydrate binding type-21 domain"/>
    <property type="match status" value="1"/>
</dbReference>
<dbReference type="EMBL" id="BRLB01000018">
    <property type="protein sequence ID" value="GKX31487.1"/>
    <property type="molecule type" value="Genomic_DNA"/>
</dbReference>
<feature type="chain" id="PRO_5040895997" description="Carbohydrate binding module family 25 domain-containing protein" evidence="1">
    <location>
        <begin position="23"/>
        <end position="128"/>
    </location>
</feature>
<dbReference type="Proteomes" id="UP001144256">
    <property type="component" value="Unassembled WGS sequence"/>
</dbReference>
<name>A0A9W6DHE6_9FIRM</name>
<dbReference type="AlphaFoldDB" id="A0A9W6DHE6"/>
<evidence type="ECO:0000259" key="2">
    <source>
        <dbReference type="SMART" id="SM01066"/>
    </source>
</evidence>